<dbReference type="InterPro" id="IPR036812">
    <property type="entry name" value="NAD(P)_OxRdtase_dom_sf"/>
</dbReference>
<accession>A0A3N1H117</accession>
<dbReference type="CDD" id="cd19098">
    <property type="entry name" value="AKR_unchar"/>
    <property type="match status" value="1"/>
</dbReference>
<keyword evidence="3" id="KW-1185">Reference proteome</keyword>
<gene>
    <name evidence="2" type="ORF">EDD40_1480</name>
</gene>
<dbReference type="InterPro" id="IPR023210">
    <property type="entry name" value="NADP_OxRdtase_dom"/>
</dbReference>
<dbReference type="Proteomes" id="UP000268727">
    <property type="component" value="Unassembled WGS sequence"/>
</dbReference>
<sequence length="359" mass="38509">MVAERAAQVPIAYPVPPGGKGLDVTVHRKPGQASGSATSGERRLGRQAVTVSGVPDFALGLAALGRPAYINLGREHALPDDRDVDAMRAHCHAVLDAAYAEGVRRVDAARSYGRAEEFLAQWLAARGHQDVQVSSKWGYTYVADWRRDADTHEVKEHSAERFTRQWRETEELLGAHVGLYQVHSLTSDSPLFGDPDLLLALGGLRDSGVRLGFSTSGPRQGETVRRALELAVEGRRLFDSVQSTWNVLETSVGPALAFARESGAEVFVKEGLANGRLAVDPPPPVRDLAAEHGVGPDAIALAAVRAQPWADVVLSGAASPEQLRANLEARDVDLAPDVLAGCAEPAERYWATRGSLAWG</sequence>
<proteinExistence type="predicted"/>
<organism evidence="2 3">
    <name type="scientific">Saccharothrix texasensis</name>
    <dbReference type="NCBI Taxonomy" id="103734"/>
    <lineage>
        <taxon>Bacteria</taxon>
        <taxon>Bacillati</taxon>
        <taxon>Actinomycetota</taxon>
        <taxon>Actinomycetes</taxon>
        <taxon>Pseudonocardiales</taxon>
        <taxon>Pseudonocardiaceae</taxon>
        <taxon>Saccharothrix</taxon>
    </lineage>
</organism>
<dbReference type="InterPro" id="IPR053135">
    <property type="entry name" value="AKR2_Oxidoreductase"/>
</dbReference>
<protein>
    <submittedName>
        <fullName evidence="2">Aryl-alcohol dehydrogenase-like predicted oxidoreductase</fullName>
    </submittedName>
</protein>
<evidence type="ECO:0000259" key="1">
    <source>
        <dbReference type="Pfam" id="PF00248"/>
    </source>
</evidence>
<name>A0A3N1H117_9PSEU</name>
<reference evidence="2 3" key="1">
    <citation type="submission" date="2018-11" db="EMBL/GenBank/DDBJ databases">
        <title>Sequencing the genomes of 1000 actinobacteria strains.</title>
        <authorList>
            <person name="Klenk H.-P."/>
        </authorList>
    </citation>
    <scope>NUCLEOTIDE SEQUENCE [LARGE SCALE GENOMIC DNA]</scope>
    <source>
        <strain evidence="2 3">DSM 44231</strain>
    </source>
</reference>
<dbReference type="PANTHER" id="PTHR43312:SF1">
    <property type="entry name" value="NADP-DEPENDENT OXIDOREDUCTASE DOMAIN-CONTAINING PROTEIN"/>
    <property type="match status" value="1"/>
</dbReference>
<dbReference type="Pfam" id="PF00248">
    <property type="entry name" value="Aldo_ket_red"/>
    <property type="match status" value="1"/>
</dbReference>
<feature type="domain" description="NADP-dependent oxidoreductase" evidence="1">
    <location>
        <begin position="92"/>
        <end position="341"/>
    </location>
</feature>
<dbReference type="Gene3D" id="3.20.20.100">
    <property type="entry name" value="NADP-dependent oxidoreductase domain"/>
    <property type="match status" value="1"/>
</dbReference>
<dbReference type="SUPFAM" id="SSF51430">
    <property type="entry name" value="NAD(P)-linked oxidoreductase"/>
    <property type="match status" value="1"/>
</dbReference>
<comment type="caution">
    <text evidence="2">The sequence shown here is derived from an EMBL/GenBank/DDBJ whole genome shotgun (WGS) entry which is preliminary data.</text>
</comment>
<evidence type="ECO:0000313" key="3">
    <source>
        <dbReference type="Proteomes" id="UP000268727"/>
    </source>
</evidence>
<dbReference type="PANTHER" id="PTHR43312">
    <property type="entry name" value="D-THREO-ALDOSE 1-DEHYDROGENASE"/>
    <property type="match status" value="1"/>
</dbReference>
<evidence type="ECO:0000313" key="2">
    <source>
        <dbReference type="EMBL" id="ROP36217.1"/>
    </source>
</evidence>
<dbReference type="AlphaFoldDB" id="A0A3N1H117"/>
<dbReference type="EMBL" id="RJKM01000001">
    <property type="protein sequence ID" value="ROP36217.1"/>
    <property type="molecule type" value="Genomic_DNA"/>
</dbReference>